<comment type="caution">
    <text evidence="13">The sequence shown here is derived from an EMBL/GenBank/DDBJ whole genome shotgun (WGS) entry which is preliminary data.</text>
</comment>
<evidence type="ECO:0000256" key="6">
    <source>
        <dbReference type="ARBA" id="ARBA00022679"/>
    </source>
</evidence>
<keyword evidence="4" id="KW-1003">Cell membrane</keyword>
<dbReference type="Pfam" id="PF00512">
    <property type="entry name" value="HisKA"/>
    <property type="match status" value="1"/>
</dbReference>
<dbReference type="GO" id="GO:0005524">
    <property type="term" value="F:ATP binding"/>
    <property type="evidence" value="ECO:0007669"/>
    <property type="project" value="UniProtKB-KW"/>
</dbReference>
<dbReference type="SUPFAM" id="SSF55785">
    <property type="entry name" value="PYP-like sensor domain (PAS domain)"/>
    <property type="match status" value="1"/>
</dbReference>
<dbReference type="PANTHER" id="PTHR45453:SF1">
    <property type="entry name" value="PHOSPHATE REGULON SENSOR PROTEIN PHOR"/>
    <property type="match status" value="1"/>
</dbReference>
<evidence type="ECO:0000256" key="2">
    <source>
        <dbReference type="ARBA" id="ARBA00004236"/>
    </source>
</evidence>
<organism evidence="13 14">
    <name type="scientific">Aquicoccus porphyridii</name>
    <dbReference type="NCBI Taxonomy" id="1852029"/>
    <lineage>
        <taxon>Bacteria</taxon>
        <taxon>Pseudomonadati</taxon>
        <taxon>Pseudomonadota</taxon>
        <taxon>Alphaproteobacteria</taxon>
        <taxon>Rhodobacterales</taxon>
        <taxon>Paracoccaceae</taxon>
        <taxon>Aquicoccus</taxon>
    </lineage>
</organism>
<proteinExistence type="predicted"/>
<keyword evidence="6" id="KW-0808">Transferase</keyword>
<keyword evidence="8" id="KW-0418">Kinase</keyword>
<dbReference type="InterPro" id="IPR036890">
    <property type="entry name" value="HATPase_C_sf"/>
</dbReference>
<evidence type="ECO:0000313" key="14">
    <source>
        <dbReference type="Proteomes" id="UP000325291"/>
    </source>
</evidence>
<evidence type="ECO:0000313" key="13">
    <source>
        <dbReference type="EMBL" id="KAA0920908.1"/>
    </source>
</evidence>
<dbReference type="EMBL" id="VINQ01000001">
    <property type="protein sequence ID" value="KAA0920908.1"/>
    <property type="molecule type" value="Genomic_DNA"/>
</dbReference>
<evidence type="ECO:0000256" key="3">
    <source>
        <dbReference type="ARBA" id="ARBA00012438"/>
    </source>
</evidence>
<dbReference type="AlphaFoldDB" id="A0A5A9ZU64"/>
<comment type="subcellular location">
    <subcellularLocation>
        <location evidence="2">Cell membrane</location>
    </subcellularLocation>
</comment>
<dbReference type="Gene3D" id="1.10.287.130">
    <property type="match status" value="1"/>
</dbReference>
<dbReference type="PANTHER" id="PTHR45453">
    <property type="entry name" value="PHOSPHATE REGULON SENSOR PROTEIN PHOR"/>
    <property type="match status" value="1"/>
</dbReference>
<dbReference type="InterPro" id="IPR005467">
    <property type="entry name" value="His_kinase_dom"/>
</dbReference>
<keyword evidence="14" id="KW-1185">Reference proteome</keyword>
<dbReference type="EC" id="2.7.13.3" evidence="3"/>
<keyword evidence="7" id="KW-0547">Nucleotide-binding</keyword>
<dbReference type="InterPro" id="IPR003594">
    <property type="entry name" value="HATPase_dom"/>
</dbReference>
<dbReference type="InterPro" id="IPR050351">
    <property type="entry name" value="BphY/WalK/GraS-like"/>
</dbReference>
<keyword evidence="10" id="KW-0902">Two-component regulatory system</keyword>
<protein>
    <recommendedName>
        <fullName evidence="3">histidine kinase</fullName>
        <ecNumber evidence="3">2.7.13.3</ecNumber>
    </recommendedName>
</protein>
<evidence type="ECO:0000256" key="9">
    <source>
        <dbReference type="ARBA" id="ARBA00022840"/>
    </source>
</evidence>
<evidence type="ECO:0000256" key="11">
    <source>
        <dbReference type="ARBA" id="ARBA00023136"/>
    </source>
</evidence>
<dbReference type="GO" id="GO:0005886">
    <property type="term" value="C:plasma membrane"/>
    <property type="evidence" value="ECO:0007669"/>
    <property type="project" value="UniProtKB-SubCell"/>
</dbReference>
<evidence type="ECO:0000256" key="10">
    <source>
        <dbReference type="ARBA" id="ARBA00023012"/>
    </source>
</evidence>
<dbReference type="SUPFAM" id="SSF47384">
    <property type="entry name" value="Homodimeric domain of signal transducing histidine kinase"/>
    <property type="match status" value="1"/>
</dbReference>
<dbReference type="SMART" id="SM00388">
    <property type="entry name" value="HisKA"/>
    <property type="match status" value="1"/>
</dbReference>
<evidence type="ECO:0000259" key="12">
    <source>
        <dbReference type="PROSITE" id="PS50109"/>
    </source>
</evidence>
<reference evidence="13 14" key="1">
    <citation type="submission" date="2019-07" db="EMBL/GenBank/DDBJ databases">
        <title>Aquicoccus porphyridii gen. nov., sp. nov., isolated from a small marine red alga, Porphyridium marinum.</title>
        <authorList>
            <person name="Liu L."/>
        </authorList>
    </citation>
    <scope>NUCLEOTIDE SEQUENCE [LARGE SCALE GENOMIC DNA]</scope>
    <source>
        <strain evidence="13 14">L1 8-17</strain>
    </source>
</reference>
<dbReference type="GO" id="GO:0004721">
    <property type="term" value="F:phosphoprotein phosphatase activity"/>
    <property type="evidence" value="ECO:0007669"/>
    <property type="project" value="TreeGrafter"/>
</dbReference>
<evidence type="ECO:0000256" key="5">
    <source>
        <dbReference type="ARBA" id="ARBA00022553"/>
    </source>
</evidence>
<dbReference type="GO" id="GO:0000155">
    <property type="term" value="F:phosphorelay sensor kinase activity"/>
    <property type="evidence" value="ECO:0007669"/>
    <property type="project" value="InterPro"/>
</dbReference>
<comment type="catalytic activity">
    <reaction evidence="1">
        <text>ATP + protein L-histidine = ADP + protein N-phospho-L-histidine.</text>
        <dbReference type="EC" id="2.7.13.3"/>
    </reaction>
</comment>
<dbReference type="CDD" id="cd00082">
    <property type="entry name" value="HisKA"/>
    <property type="match status" value="1"/>
</dbReference>
<dbReference type="FunFam" id="3.30.565.10:FF:000006">
    <property type="entry name" value="Sensor histidine kinase WalK"/>
    <property type="match status" value="1"/>
</dbReference>
<sequence length="347" mass="37535">MTNTPTRNLLDALPLAALLVDAQDRIAGANAGALSILGEHAIGRHYVTALRQPDLLDAIETCAQNETRRETRFLSRDGGRDTTYVVKCGWIDSGDIRGVLVSFHDVSDLEAAGQMRRDFVANVSHELRTPLTALMGFIETLRGPAKNDPAAQDRFLGIMQAEAERMERLVKDLLSLSRVEAQERVRPAEEVDLAALARSVLHGLDPVARETDVTLTAEIPPEANIVPGDEDQLRQLISNLVENAIKYGGAGGVVTLSLAASPRDAALRAPAVVLSVRDKGQGIDPIHIPRLTERFYRVDSHRSRQVGGTGLGLAIVKHIVSRHRGRLRVESVPGQGSTFTVTLPAAA</sequence>
<dbReference type="InterPro" id="IPR035965">
    <property type="entry name" value="PAS-like_dom_sf"/>
</dbReference>
<keyword evidence="11" id="KW-0472">Membrane</keyword>
<feature type="domain" description="Histidine kinase" evidence="12">
    <location>
        <begin position="122"/>
        <end position="347"/>
    </location>
</feature>
<dbReference type="InterPro" id="IPR036097">
    <property type="entry name" value="HisK_dim/P_sf"/>
</dbReference>
<dbReference type="Gene3D" id="3.30.450.20">
    <property type="entry name" value="PAS domain"/>
    <property type="match status" value="1"/>
</dbReference>
<evidence type="ECO:0000256" key="8">
    <source>
        <dbReference type="ARBA" id="ARBA00022777"/>
    </source>
</evidence>
<dbReference type="InterPro" id="IPR003661">
    <property type="entry name" value="HisK_dim/P_dom"/>
</dbReference>
<dbReference type="SMART" id="SM00387">
    <property type="entry name" value="HATPase_c"/>
    <property type="match status" value="1"/>
</dbReference>
<dbReference type="Gene3D" id="3.30.565.10">
    <property type="entry name" value="Histidine kinase-like ATPase, C-terminal domain"/>
    <property type="match status" value="1"/>
</dbReference>
<evidence type="ECO:0000256" key="1">
    <source>
        <dbReference type="ARBA" id="ARBA00000085"/>
    </source>
</evidence>
<dbReference type="Proteomes" id="UP000325291">
    <property type="component" value="Unassembled WGS sequence"/>
</dbReference>
<name>A0A5A9ZU64_9RHOB</name>
<dbReference type="InterPro" id="IPR004358">
    <property type="entry name" value="Sig_transdc_His_kin-like_C"/>
</dbReference>
<dbReference type="RefSeq" id="WP_111362068.1">
    <property type="nucleotide sequence ID" value="NZ_JASHJG010000005.1"/>
</dbReference>
<evidence type="ECO:0000256" key="4">
    <source>
        <dbReference type="ARBA" id="ARBA00022475"/>
    </source>
</evidence>
<dbReference type="SUPFAM" id="SSF55874">
    <property type="entry name" value="ATPase domain of HSP90 chaperone/DNA topoisomerase II/histidine kinase"/>
    <property type="match status" value="1"/>
</dbReference>
<dbReference type="Pfam" id="PF08448">
    <property type="entry name" value="PAS_4"/>
    <property type="match status" value="1"/>
</dbReference>
<dbReference type="Pfam" id="PF02518">
    <property type="entry name" value="HATPase_c"/>
    <property type="match status" value="1"/>
</dbReference>
<dbReference type="PROSITE" id="PS50109">
    <property type="entry name" value="HIS_KIN"/>
    <property type="match status" value="1"/>
</dbReference>
<dbReference type="PRINTS" id="PR00344">
    <property type="entry name" value="BCTRLSENSOR"/>
</dbReference>
<dbReference type="GO" id="GO:0016036">
    <property type="term" value="P:cellular response to phosphate starvation"/>
    <property type="evidence" value="ECO:0007669"/>
    <property type="project" value="TreeGrafter"/>
</dbReference>
<dbReference type="InterPro" id="IPR013656">
    <property type="entry name" value="PAS_4"/>
</dbReference>
<keyword evidence="9" id="KW-0067">ATP-binding</keyword>
<dbReference type="FunFam" id="1.10.287.130:FF:000008">
    <property type="entry name" value="Two-component sensor histidine kinase"/>
    <property type="match status" value="1"/>
</dbReference>
<evidence type="ECO:0000256" key="7">
    <source>
        <dbReference type="ARBA" id="ARBA00022741"/>
    </source>
</evidence>
<keyword evidence="5" id="KW-0597">Phosphoprotein</keyword>
<gene>
    <name evidence="13" type="ORF">FLO80_01665</name>
</gene>
<accession>A0A5A9ZU64</accession>